<protein>
    <recommendedName>
        <fullName evidence="4">MFS transporter permease</fullName>
    </recommendedName>
</protein>
<keyword evidence="1" id="KW-1133">Transmembrane helix</keyword>
<dbReference type="RefSeq" id="WP_286344141.1">
    <property type="nucleotide sequence ID" value="NZ_AP027732.1"/>
</dbReference>
<proteinExistence type="predicted"/>
<sequence>MRTSAFDRRHRPRSVWFAFGTGSVLSLVIAFGVLLPLLGLVGASLAAAPVVHIPLARIAVTLVAGYLLALGLLVWTARRRHGPVAWFFAVAAVICTLVISVSPALAVALTAVHTGGEVIPFISDWVRRGSAVFNR</sequence>
<keyword evidence="1" id="KW-0472">Membrane</keyword>
<reference evidence="3" key="1">
    <citation type="journal article" date="2019" name="Int. J. Syst. Evol. Microbiol.">
        <title>The Global Catalogue of Microorganisms (GCM) 10K type strain sequencing project: providing services to taxonomists for standard genome sequencing and annotation.</title>
        <authorList>
            <consortium name="The Broad Institute Genomics Platform"/>
            <consortium name="The Broad Institute Genome Sequencing Center for Infectious Disease"/>
            <person name="Wu L."/>
            <person name="Ma J."/>
        </authorList>
    </citation>
    <scope>NUCLEOTIDE SEQUENCE [LARGE SCALE GENOMIC DNA]</scope>
    <source>
        <strain evidence="3">NBRC 108728</strain>
    </source>
</reference>
<evidence type="ECO:0008006" key="4">
    <source>
        <dbReference type="Google" id="ProtNLM"/>
    </source>
</evidence>
<dbReference type="EMBL" id="AP027732">
    <property type="protein sequence ID" value="BDZ51364.1"/>
    <property type="molecule type" value="Genomic_DNA"/>
</dbReference>
<organism evidence="2 3">
    <name type="scientific">Frondihabitans sucicola</name>
    <dbReference type="NCBI Taxonomy" id="1268041"/>
    <lineage>
        <taxon>Bacteria</taxon>
        <taxon>Bacillati</taxon>
        <taxon>Actinomycetota</taxon>
        <taxon>Actinomycetes</taxon>
        <taxon>Micrococcales</taxon>
        <taxon>Microbacteriaceae</taxon>
        <taxon>Frondihabitans</taxon>
    </lineage>
</organism>
<gene>
    <name evidence="2" type="ORF">GCM10025867_36050</name>
</gene>
<accession>A0ABM8GSA5</accession>
<name>A0ABM8GSA5_9MICO</name>
<feature type="transmembrane region" description="Helical" evidence="1">
    <location>
        <begin position="84"/>
        <end position="111"/>
    </location>
</feature>
<evidence type="ECO:0000313" key="2">
    <source>
        <dbReference type="EMBL" id="BDZ51364.1"/>
    </source>
</evidence>
<dbReference type="Proteomes" id="UP001321486">
    <property type="component" value="Chromosome"/>
</dbReference>
<feature type="transmembrane region" description="Helical" evidence="1">
    <location>
        <begin position="15"/>
        <end position="38"/>
    </location>
</feature>
<evidence type="ECO:0000313" key="3">
    <source>
        <dbReference type="Proteomes" id="UP001321486"/>
    </source>
</evidence>
<evidence type="ECO:0000256" key="1">
    <source>
        <dbReference type="SAM" id="Phobius"/>
    </source>
</evidence>
<keyword evidence="3" id="KW-1185">Reference proteome</keyword>
<feature type="transmembrane region" description="Helical" evidence="1">
    <location>
        <begin position="58"/>
        <end position="77"/>
    </location>
</feature>
<keyword evidence="1" id="KW-0812">Transmembrane</keyword>